<accession>A0A5B0M8W2</accession>
<dbReference type="Proteomes" id="UP000325313">
    <property type="component" value="Unassembled WGS sequence"/>
</dbReference>
<evidence type="ECO:0000313" key="3">
    <source>
        <dbReference type="EMBL" id="KAA1073051.1"/>
    </source>
</evidence>
<dbReference type="AlphaFoldDB" id="A0A5B0M8W2"/>
<evidence type="ECO:0008006" key="5">
    <source>
        <dbReference type="Google" id="ProtNLM"/>
    </source>
</evidence>
<dbReference type="PANTHER" id="PTHR13520:SF0">
    <property type="entry name" value="RAD50-INTERACTING PROTEIN 1"/>
    <property type="match status" value="1"/>
</dbReference>
<proteinExistence type="predicted"/>
<reference evidence="3 4" key="1">
    <citation type="submission" date="2019-05" db="EMBL/GenBank/DDBJ databases">
        <title>Emergence of the Ug99 lineage of the wheat stem rust pathogen through somatic hybridization.</title>
        <authorList>
            <person name="Li F."/>
            <person name="Upadhyaya N.M."/>
            <person name="Sperschneider J."/>
            <person name="Matny O."/>
            <person name="Nguyen-Phuc H."/>
            <person name="Mago R."/>
            <person name="Raley C."/>
            <person name="Miller M.E."/>
            <person name="Silverstein K.A.T."/>
            <person name="Henningsen E."/>
            <person name="Hirsch C.D."/>
            <person name="Visser B."/>
            <person name="Pretorius Z.A."/>
            <person name="Steffenson B.J."/>
            <person name="Schwessinger B."/>
            <person name="Dodds P.N."/>
            <person name="Figueroa M."/>
        </authorList>
    </citation>
    <scope>NUCLEOTIDE SEQUENCE [LARGE SCALE GENOMIC DNA]</scope>
    <source>
        <strain evidence="3 4">Ug99</strain>
    </source>
</reference>
<dbReference type="GO" id="GO:0006888">
    <property type="term" value="P:endoplasmic reticulum to Golgi vesicle-mediated transport"/>
    <property type="evidence" value="ECO:0007669"/>
    <property type="project" value="InterPro"/>
</dbReference>
<dbReference type="PANTHER" id="PTHR13520">
    <property type="entry name" value="RAD50-INTERACTING PROTEIN 1 RINT-1"/>
    <property type="match status" value="1"/>
</dbReference>
<dbReference type="Pfam" id="PF04437">
    <property type="entry name" value="RINT1_TIP1"/>
    <property type="match status" value="1"/>
</dbReference>
<evidence type="ECO:0000313" key="4">
    <source>
        <dbReference type="Proteomes" id="UP000325313"/>
    </source>
</evidence>
<dbReference type="GO" id="GO:0006890">
    <property type="term" value="P:retrograde vesicle-mediated transport, Golgi to endoplasmic reticulum"/>
    <property type="evidence" value="ECO:0007669"/>
    <property type="project" value="InterPro"/>
</dbReference>
<protein>
    <recommendedName>
        <fullName evidence="5">RAD50-interacting protein 1</fullName>
    </recommendedName>
</protein>
<dbReference type="GO" id="GO:0060628">
    <property type="term" value="P:regulation of ER to Golgi vesicle-mediated transport"/>
    <property type="evidence" value="ECO:0007669"/>
    <property type="project" value="TreeGrafter"/>
</dbReference>
<dbReference type="PROSITE" id="PS51386">
    <property type="entry name" value="RINT1_TIP20"/>
    <property type="match status" value="1"/>
</dbReference>
<evidence type="ECO:0000256" key="1">
    <source>
        <dbReference type="SAM" id="MobiDB-lite"/>
    </source>
</evidence>
<dbReference type="GO" id="GO:0070939">
    <property type="term" value="C:Dsl1/NZR complex"/>
    <property type="evidence" value="ECO:0007669"/>
    <property type="project" value="InterPro"/>
</dbReference>
<dbReference type="EMBL" id="VDEP01000475">
    <property type="protein sequence ID" value="KAA1073051.1"/>
    <property type="molecule type" value="Genomic_DNA"/>
</dbReference>
<feature type="chain" id="PRO_5022711926" description="RAD50-interacting protein 1" evidence="2">
    <location>
        <begin position="27"/>
        <end position="985"/>
    </location>
</feature>
<evidence type="ECO:0000256" key="2">
    <source>
        <dbReference type="SAM" id="SignalP"/>
    </source>
</evidence>
<name>A0A5B0M8W2_PUCGR</name>
<keyword evidence="2" id="KW-0732">Signal</keyword>
<gene>
    <name evidence="3" type="ORF">PGTUg99_023563</name>
</gene>
<comment type="caution">
    <text evidence="3">The sequence shown here is derived from an EMBL/GenBank/DDBJ whole genome shotgun (WGS) entry which is preliminary data.</text>
</comment>
<dbReference type="InterPro" id="IPR007528">
    <property type="entry name" value="RINT1_Tip20"/>
</dbReference>
<feature type="signal peptide" evidence="2">
    <location>
        <begin position="1"/>
        <end position="26"/>
    </location>
</feature>
<sequence length="985" mass="113021">MSSGCLEGRLSVIALCHLSCLSFSLSLKFKRVKQPKKTQKTTMTMRMTTMRSMGIKEEDSTKEDGIDKLVELLNLPSSHNDAHQLRQLSIQAHHQISLLSNDTTTTTTLDGLSDQEILDQLVQKTGIAESQFQAIDNQLSESTKEVQKMMGKAQEEIAKLKPMSERIHEEFMKYEDEYIDHYESLKPLPTSHENAPQRAQEARRQPKNSSVLIESMSEQIEWLKELGRLKLWFSVLLDFRDHTDQLVQQATQTDPLSSADSSSSSSIREIEVLADRLFELIQSYQDFSRLTPPNHFSQFNLYQYIYQIIRQSLNSLIEIISGHVAQTLENEIEWPQPSRAPLDFKSPSTKRILDSFKTAVNFQNKLHSRPDLVSLVERRPDPVDQSSVIWLPLLEGSILLKAILRPIILRFRFHFDGQRATNRLDKPEWYFNHVLDRLAEHEKFIKSDIQKLFELSGQGSTKVFNGFTVQLVKIVEKKLKRSIPGILEMKPILAHTIEKAIGFDQMIRQMHYLESDSSKTGVPSTTQWLGTVDGILSNQHWFNIWFEAEKRFVDDMCLEIISSKETWEINDEDQRPISMNLPATNSALRIQDLVEQIKSKYEGLPRLSYQAEFLVKIQVVVLEAYSQRISGVLDGFERNRLMNVVGGDSGRAKMNLGLKGLERLAKVYVSCNWILSCFRSWNDDLFYAELYEKLKQEKTPPTPEVERFLRSVEAVGALDPTLFSPSVVRFEELAKRTEAAIVRQVVQEIMTELKPYFAKSVVNSSFSCVSQTMMLNVFFNISRRWDIEDEEGAEGSAGEVDELSREIVPAISLWKSRMNYLRQTVEPTVKLARLVKPIAKEIEAKLLLKIIFEPFSIRAITRRGGLQFHFDLVFGWLNFSTSGTTTHFGSGSLDHQRHSSLRLEKHFARVLDACTLLTHPLRPSSSEGPSSSSQLSFEELVRLCFDELLDESQLKSLLKERLQISSLTRSECQVVLKRRPECWKT</sequence>
<feature type="region of interest" description="Disordered" evidence="1">
    <location>
        <begin position="187"/>
        <end position="209"/>
    </location>
</feature>
<organism evidence="3 4">
    <name type="scientific">Puccinia graminis f. sp. tritici</name>
    <dbReference type="NCBI Taxonomy" id="56615"/>
    <lineage>
        <taxon>Eukaryota</taxon>
        <taxon>Fungi</taxon>
        <taxon>Dikarya</taxon>
        <taxon>Basidiomycota</taxon>
        <taxon>Pucciniomycotina</taxon>
        <taxon>Pucciniomycetes</taxon>
        <taxon>Pucciniales</taxon>
        <taxon>Pucciniaceae</taxon>
        <taxon>Puccinia</taxon>
    </lineage>
</organism>